<gene>
    <name evidence="2" type="ORF">FBFR_13840</name>
</gene>
<name>A0A167V1C8_9FLAO</name>
<organism evidence="2 3">
    <name type="scientific">Flavobacterium fryxellicola</name>
    <dbReference type="NCBI Taxonomy" id="249352"/>
    <lineage>
        <taxon>Bacteria</taxon>
        <taxon>Pseudomonadati</taxon>
        <taxon>Bacteroidota</taxon>
        <taxon>Flavobacteriia</taxon>
        <taxon>Flavobacteriales</taxon>
        <taxon>Flavobacteriaceae</taxon>
        <taxon>Flavobacterium</taxon>
    </lineage>
</organism>
<proteinExistence type="predicted"/>
<keyword evidence="3" id="KW-1185">Reference proteome</keyword>
<accession>A0A167V1C8</accession>
<sequence>MKLLYITNGINGAGGLERVLSVKASYLAEHFGYEVTILSLNNSHLHPFYTFSQKISMLSIVTEGNPLKYARTYRKGIKKIVAQVQPDVISVCDDGLKGFFIPTIIDSKIPIIYERHVSKEIEMNDSFSIFKKLVIRMKWKVMEHLASHFSKFVVLTKGNTLEWQSLTNSIVIPNPLSFYPKESSRLQNKKVIAVGKQGFQKGYDRLLAAWQLVNHKHPDWQLEIYGTIAPEFKLEELSKSLGISESVFFYPPEKEIQSKYLDASLYVMSSRFEGFGMVLIEAMACGVPCVSFDCNYGPSDIIAHNEDGLVVPNGDILALADGIKTLLSQEQLRLNMGAKSKSNVKRFLPEIIVEQWDMLFKQLMQ</sequence>
<dbReference type="EMBL" id="LVJE01000038">
    <property type="protein sequence ID" value="OAB25989.1"/>
    <property type="molecule type" value="Genomic_DNA"/>
</dbReference>
<dbReference type="Pfam" id="PF00534">
    <property type="entry name" value="Glycos_transf_1"/>
    <property type="match status" value="1"/>
</dbReference>
<protein>
    <recommendedName>
        <fullName evidence="1">Glycosyl transferase family 1 domain-containing protein</fullName>
    </recommendedName>
</protein>
<dbReference type="STRING" id="249352.SAMN05444395_10572"/>
<dbReference type="GO" id="GO:0016757">
    <property type="term" value="F:glycosyltransferase activity"/>
    <property type="evidence" value="ECO:0007669"/>
    <property type="project" value="InterPro"/>
</dbReference>
<feature type="domain" description="Glycosyl transferase family 1" evidence="1">
    <location>
        <begin position="183"/>
        <end position="341"/>
    </location>
</feature>
<evidence type="ECO:0000313" key="2">
    <source>
        <dbReference type="EMBL" id="OAB25989.1"/>
    </source>
</evidence>
<evidence type="ECO:0000259" key="1">
    <source>
        <dbReference type="Pfam" id="PF00534"/>
    </source>
</evidence>
<dbReference type="RefSeq" id="WP_066082338.1">
    <property type="nucleotide sequence ID" value="NZ_FRDK01000005.1"/>
</dbReference>
<reference evidence="2 3" key="1">
    <citation type="submission" date="2016-03" db="EMBL/GenBank/DDBJ databases">
        <title>Draft genome sequence of Flavobacterium fryxellicola DSM 16209.</title>
        <authorList>
            <person name="Shin S.-K."/>
            <person name="Yi H."/>
        </authorList>
    </citation>
    <scope>NUCLEOTIDE SEQUENCE [LARGE SCALE GENOMIC DNA]</scope>
    <source>
        <strain evidence="2 3">DSM 16209</strain>
    </source>
</reference>
<dbReference type="Gene3D" id="3.40.50.2000">
    <property type="entry name" value="Glycogen Phosphorylase B"/>
    <property type="match status" value="2"/>
</dbReference>
<dbReference type="InterPro" id="IPR001296">
    <property type="entry name" value="Glyco_trans_1"/>
</dbReference>
<dbReference type="CDD" id="cd03820">
    <property type="entry name" value="GT4_AmsD-like"/>
    <property type="match status" value="1"/>
</dbReference>
<dbReference type="OrthoDB" id="9811239at2"/>
<dbReference type="SUPFAM" id="SSF53756">
    <property type="entry name" value="UDP-Glycosyltransferase/glycogen phosphorylase"/>
    <property type="match status" value="1"/>
</dbReference>
<dbReference type="PANTHER" id="PTHR12526:SF630">
    <property type="entry name" value="GLYCOSYLTRANSFERASE"/>
    <property type="match status" value="1"/>
</dbReference>
<comment type="caution">
    <text evidence="2">The sequence shown here is derived from an EMBL/GenBank/DDBJ whole genome shotgun (WGS) entry which is preliminary data.</text>
</comment>
<evidence type="ECO:0000313" key="3">
    <source>
        <dbReference type="Proteomes" id="UP000077164"/>
    </source>
</evidence>
<dbReference type="PANTHER" id="PTHR12526">
    <property type="entry name" value="GLYCOSYLTRANSFERASE"/>
    <property type="match status" value="1"/>
</dbReference>
<dbReference type="AlphaFoldDB" id="A0A167V1C8"/>
<dbReference type="Proteomes" id="UP000077164">
    <property type="component" value="Unassembled WGS sequence"/>
</dbReference>